<comment type="similarity">
    <text evidence="1">Belongs to the D-alanine--D-alanine ligase family.</text>
</comment>
<proteinExistence type="inferred from homology"/>
<keyword evidence="2" id="KW-0436">Ligase</keyword>
<dbReference type="Gene3D" id="3.30.470.20">
    <property type="entry name" value="ATP-grasp fold, B domain"/>
    <property type="match status" value="1"/>
</dbReference>
<comment type="caution">
    <text evidence="5">The sequence shown here is derived from an EMBL/GenBank/DDBJ whole genome shotgun (WGS) entry which is preliminary data.</text>
</comment>
<dbReference type="EMBL" id="JASJOT010000030">
    <property type="protein sequence ID" value="MDJ1497254.1"/>
    <property type="molecule type" value="Genomic_DNA"/>
</dbReference>
<protein>
    <submittedName>
        <fullName evidence="5">ATP-grasp domain-containing protein</fullName>
    </submittedName>
</protein>
<dbReference type="PANTHER" id="PTHR23132">
    <property type="entry name" value="D-ALANINE--D-ALANINE LIGASE"/>
    <property type="match status" value="1"/>
</dbReference>
<dbReference type="InterPro" id="IPR013815">
    <property type="entry name" value="ATP_grasp_subdomain_1"/>
</dbReference>
<dbReference type="PROSITE" id="PS50975">
    <property type="entry name" value="ATP_GRASP"/>
    <property type="match status" value="1"/>
</dbReference>
<keyword evidence="3" id="KW-0067">ATP-binding</keyword>
<evidence type="ECO:0000256" key="2">
    <source>
        <dbReference type="ARBA" id="ARBA00022598"/>
    </source>
</evidence>
<evidence type="ECO:0000259" key="4">
    <source>
        <dbReference type="PROSITE" id="PS50975"/>
    </source>
</evidence>
<keyword evidence="3" id="KW-0547">Nucleotide-binding</keyword>
<evidence type="ECO:0000313" key="5">
    <source>
        <dbReference type="EMBL" id="MDJ1497254.1"/>
    </source>
</evidence>
<evidence type="ECO:0000256" key="1">
    <source>
        <dbReference type="ARBA" id="ARBA00010871"/>
    </source>
</evidence>
<name>A0ABT7CU16_9BACT</name>
<evidence type="ECO:0000313" key="6">
    <source>
        <dbReference type="Proteomes" id="UP001228581"/>
    </source>
</evidence>
<organism evidence="5 6">
    <name type="scientific">Xanthocytophaga flava</name>
    <dbReference type="NCBI Taxonomy" id="3048013"/>
    <lineage>
        <taxon>Bacteria</taxon>
        <taxon>Pseudomonadati</taxon>
        <taxon>Bacteroidota</taxon>
        <taxon>Cytophagia</taxon>
        <taxon>Cytophagales</taxon>
        <taxon>Rhodocytophagaceae</taxon>
        <taxon>Xanthocytophaga</taxon>
    </lineage>
</organism>
<dbReference type="Gene3D" id="3.30.1490.20">
    <property type="entry name" value="ATP-grasp fold, A domain"/>
    <property type="match status" value="1"/>
</dbReference>
<accession>A0ABT7CU16</accession>
<reference evidence="5 6" key="1">
    <citation type="submission" date="2023-05" db="EMBL/GenBank/DDBJ databases">
        <authorList>
            <person name="Zhang X."/>
        </authorList>
    </citation>
    <scope>NUCLEOTIDE SEQUENCE [LARGE SCALE GENOMIC DNA]</scope>
    <source>
        <strain evidence="5 6">DM2B3-1</strain>
    </source>
</reference>
<dbReference type="Proteomes" id="UP001228581">
    <property type="component" value="Unassembled WGS sequence"/>
</dbReference>
<dbReference type="Pfam" id="PF07478">
    <property type="entry name" value="Dala_Dala_lig_C"/>
    <property type="match status" value="1"/>
</dbReference>
<dbReference type="PANTHER" id="PTHR23132:SF23">
    <property type="entry name" value="D-ALANINE--D-ALANINE LIGASE B"/>
    <property type="match status" value="1"/>
</dbReference>
<evidence type="ECO:0000256" key="3">
    <source>
        <dbReference type="PROSITE-ProRule" id="PRU00409"/>
    </source>
</evidence>
<dbReference type="PROSITE" id="PS51257">
    <property type="entry name" value="PROKAR_LIPOPROTEIN"/>
    <property type="match status" value="1"/>
</dbReference>
<sequence length="279" mass="31469">MNALAKGATVLWLNTVLYACHPIEKFADQNLFVVGQIPENVEKYDDKIVTNHLLKQNGLPVPDSVIITIDNRDQVIVPFSFPVVAKPIRGRGSQGVSVLHNWHTLTETLNLLFEEGQYGTALYLEEFLPGQEVTITVMPPGKYFDKGQEIEYPGYWSLPAVKRFNHESGIAPYNGTVAVTNNSIVLTEEELQTKKIQTLYLQCEKAAALVEAKAPFRIDCWADKNGQYFLFDLNMKPNMTGVARAHRQDQDSLSALAARKIGWEFTDLLINMLNQRWSL</sequence>
<dbReference type="InterPro" id="IPR011761">
    <property type="entry name" value="ATP-grasp"/>
</dbReference>
<dbReference type="SUPFAM" id="SSF56059">
    <property type="entry name" value="Glutathione synthetase ATP-binding domain-like"/>
    <property type="match status" value="1"/>
</dbReference>
<keyword evidence="6" id="KW-1185">Reference proteome</keyword>
<gene>
    <name evidence="5" type="ORF">QNI19_30225</name>
</gene>
<dbReference type="InterPro" id="IPR011095">
    <property type="entry name" value="Dala_Dala_lig_C"/>
</dbReference>
<feature type="domain" description="ATP-grasp" evidence="4">
    <location>
        <begin position="51"/>
        <end position="274"/>
    </location>
</feature>
<dbReference type="RefSeq" id="WP_314002692.1">
    <property type="nucleotide sequence ID" value="NZ_JASJOT010000030.1"/>
</dbReference>